<proteinExistence type="predicted"/>
<dbReference type="AlphaFoldDB" id="A0A8J6AT70"/>
<dbReference type="Proteomes" id="UP000717585">
    <property type="component" value="Unassembled WGS sequence"/>
</dbReference>
<protein>
    <submittedName>
        <fullName evidence="2">Uncharacterized protein</fullName>
    </submittedName>
</protein>
<evidence type="ECO:0000313" key="3">
    <source>
        <dbReference type="Proteomes" id="UP000717585"/>
    </source>
</evidence>
<name>A0A8J6AT70_9EUKA</name>
<evidence type="ECO:0000313" key="2">
    <source>
        <dbReference type="EMBL" id="KAG9391775.1"/>
    </source>
</evidence>
<dbReference type="EMBL" id="JAHDYR010000053">
    <property type="protein sequence ID" value="KAG9391775.1"/>
    <property type="molecule type" value="Genomic_DNA"/>
</dbReference>
<sequence length="148" mass="16171">MSERVSDSAHDRSPRQHIRQPRLKHHTATPATPGERSGYETGLSSMAEESLHASHTRTVTNLHSAQLLSSKIHPLSAQSMEAQPPRFYAEPIQSEAPSGYASDMSSAAIPALPEVEEEEGPSSGRIRRHLMRELMDGEGFADAESISD</sequence>
<gene>
    <name evidence="2" type="ORF">J8273_6554</name>
</gene>
<organism evidence="2 3">
    <name type="scientific">Carpediemonas membranifera</name>
    <dbReference type="NCBI Taxonomy" id="201153"/>
    <lineage>
        <taxon>Eukaryota</taxon>
        <taxon>Metamonada</taxon>
        <taxon>Carpediemonas-like organisms</taxon>
        <taxon>Carpediemonas</taxon>
    </lineage>
</organism>
<feature type="compositionally biased region" description="Basic residues" evidence="1">
    <location>
        <begin position="15"/>
        <end position="27"/>
    </location>
</feature>
<feature type="region of interest" description="Disordered" evidence="1">
    <location>
        <begin position="1"/>
        <end position="58"/>
    </location>
</feature>
<keyword evidence="3" id="KW-1185">Reference proteome</keyword>
<reference evidence="2" key="1">
    <citation type="submission" date="2021-05" db="EMBL/GenBank/DDBJ databases">
        <title>A free-living protist that lacks canonical eukaryotic 1 DNA replication and segregation systems.</title>
        <authorList>
            <person name="Salas-Leiva D.E."/>
            <person name="Tromer E.C."/>
            <person name="Curtis B.A."/>
            <person name="Jerlstrom-Hultqvist J."/>
            <person name="Kolisko M."/>
            <person name="Yi Z."/>
            <person name="Salas-Leiva J.S."/>
            <person name="Gallot-Lavallee L."/>
            <person name="Kops G.J.P.L."/>
            <person name="Archibald J.M."/>
            <person name="Simpson A.G.B."/>
            <person name="Roger A.J."/>
        </authorList>
    </citation>
    <scope>NUCLEOTIDE SEQUENCE</scope>
    <source>
        <strain evidence="2">BICM</strain>
    </source>
</reference>
<feature type="compositionally biased region" description="Basic and acidic residues" evidence="1">
    <location>
        <begin position="1"/>
        <end position="14"/>
    </location>
</feature>
<evidence type="ECO:0000256" key="1">
    <source>
        <dbReference type="SAM" id="MobiDB-lite"/>
    </source>
</evidence>
<comment type="caution">
    <text evidence="2">The sequence shown here is derived from an EMBL/GenBank/DDBJ whole genome shotgun (WGS) entry which is preliminary data.</text>
</comment>
<accession>A0A8J6AT70</accession>